<evidence type="ECO:0008006" key="3">
    <source>
        <dbReference type="Google" id="ProtNLM"/>
    </source>
</evidence>
<dbReference type="AlphaFoldDB" id="A0A381WTZ7"/>
<protein>
    <recommendedName>
        <fullName evidence="3">FAD assembly factor SdhE</fullName>
    </recommendedName>
</protein>
<dbReference type="InterPro" id="IPR036714">
    <property type="entry name" value="SDH_sf"/>
</dbReference>
<dbReference type="GO" id="GO:0005739">
    <property type="term" value="C:mitochondrion"/>
    <property type="evidence" value="ECO:0007669"/>
    <property type="project" value="TreeGrafter"/>
</dbReference>
<dbReference type="PANTHER" id="PTHR12469">
    <property type="entry name" value="PROTEIN EMI5 HOMOLOG, MITOCHONDRIAL"/>
    <property type="match status" value="1"/>
</dbReference>
<evidence type="ECO:0000256" key="1">
    <source>
        <dbReference type="ARBA" id="ARBA00023186"/>
    </source>
</evidence>
<organism evidence="2">
    <name type="scientific">marine metagenome</name>
    <dbReference type="NCBI Taxonomy" id="408172"/>
    <lineage>
        <taxon>unclassified sequences</taxon>
        <taxon>metagenomes</taxon>
        <taxon>ecological metagenomes</taxon>
    </lineage>
</organism>
<dbReference type="Pfam" id="PF03937">
    <property type="entry name" value="Sdh5"/>
    <property type="match status" value="1"/>
</dbReference>
<dbReference type="PANTHER" id="PTHR12469:SF2">
    <property type="entry name" value="SUCCINATE DEHYDROGENASE ASSEMBLY FACTOR 2, MITOCHONDRIAL"/>
    <property type="match status" value="1"/>
</dbReference>
<dbReference type="EMBL" id="UINC01012877">
    <property type="protein sequence ID" value="SVA55986.1"/>
    <property type="molecule type" value="Genomic_DNA"/>
</dbReference>
<keyword evidence="1" id="KW-0143">Chaperone</keyword>
<reference evidence="2" key="1">
    <citation type="submission" date="2018-05" db="EMBL/GenBank/DDBJ databases">
        <authorList>
            <person name="Lanie J.A."/>
            <person name="Ng W.-L."/>
            <person name="Kazmierczak K.M."/>
            <person name="Andrzejewski T.M."/>
            <person name="Davidsen T.M."/>
            <person name="Wayne K.J."/>
            <person name="Tettelin H."/>
            <person name="Glass J.I."/>
            <person name="Rusch D."/>
            <person name="Podicherti R."/>
            <person name="Tsui H.-C.T."/>
            <person name="Winkler M.E."/>
        </authorList>
    </citation>
    <scope>NUCLEOTIDE SEQUENCE</scope>
</reference>
<accession>A0A381WTZ7</accession>
<sequence>MDEFRKRLLYKASHRGMKEADRLIGDFALARIGTLSESQLTSFDLLLDESDNDLLKWIMEREEVPEWVDSNLITEIINFNKEQ</sequence>
<gene>
    <name evidence="2" type="ORF">METZ01_LOCUS108840</name>
</gene>
<dbReference type="Gene3D" id="1.10.150.250">
    <property type="entry name" value="Flavinator of succinate dehydrogenase"/>
    <property type="match status" value="1"/>
</dbReference>
<name>A0A381WTZ7_9ZZZZ</name>
<dbReference type="SUPFAM" id="SSF109910">
    <property type="entry name" value="YgfY-like"/>
    <property type="match status" value="1"/>
</dbReference>
<dbReference type="GO" id="GO:0006121">
    <property type="term" value="P:mitochondrial electron transport, succinate to ubiquinone"/>
    <property type="evidence" value="ECO:0007669"/>
    <property type="project" value="TreeGrafter"/>
</dbReference>
<dbReference type="InterPro" id="IPR005631">
    <property type="entry name" value="SDH"/>
</dbReference>
<dbReference type="GO" id="GO:0006099">
    <property type="term" value="P:tricarboxylic acid cycle"/>
    <property type="evidence" value="ECO:0007669"/>
    <property type="project" value="TreeGrafter"/>
</dbReference>
<evidence type="ECO:0000313" key="2">
    <source>
        <dbReference type="EMBL" id="SVA55986.1"/>
    </source>
</evidence>
<proteinExistence type="predicted"/>
<dbReference type="GO" id="GO:0034553">
    <property type="term" value="P:mitochondrial respiratory chain complex II assembly"/>
    <property type="evidence" value="ECO:0007669"/>
    <property type="project" value="TreeGrafter"/>
</dbReference>